<organism evidence="4 5">
    <name type="scientific">Maribacter caenipelagi</name>
    <dbReference type="NCBI Taxonomy" id="1447781"/>
    <lineage>
        <taxon>Bacteria</taxon>
        <taxon>Pseudomonadati</taxon>
        <taxon>Bacteroidota</taxon>
        <taxon>Flavobacteriia</taxon>
        <taxon>Flavobacteriales</taxon>
        <taxon>Flavobacteriaceae</taxon>
        <taxon>Maribacter</taxon>
    </lineage>
</organism>
<accession>A0A4R7D9Z7</accession>
<proteinExistence type="predicted"/>
<dbReference type="Pfam" id="PF00072">
    <property type="entry name" value="Response_reg"/>
    <property type="match status" value="1"/>
</dbReference>
<evidence type="ECO:0000259" key="3">
    <source>
        <dbReference type="PROSITE" id="PS50110"/>
    </source>
</evidence>
<dbReference type="CDD" id="cd17574">
    <property type="entry name" value="REC_OmpR"/>
    <property type="match status" value="1"/>
</dbReference>
<reference evidence="4 5" key="1">
    <citation type="submission" date="2019-03" db="EMBL/GenBank/DDBJ databases">
        <title>Genomic Encyclopedia of Type Strains, Phase III (KMG-III): the genomes of soil and plant-associated and newly described type strains.</title>
        <authorList>
            <person name="Whitman W."/>
        </authorList>
    </citation>
    <scope>NUCLEOTIDE SEQUENCE [LARGE SCALE GENOMIC DNA]</scope>
    <source>
        <strain evidence="4 5">CECT 8455</strain>
    </source>
</reference>
<dbReference type="InterPro" id="IPR011006">
    <property type="entry name" value="CheY-like_superfamily"/>
</dbReference>
<sequence>MISILIIEDENDIRENTSELLELEGYTTLTAANGKIGLEKIKSNMPDLILCDLRMPEMDGFTVLSHLGQYPDLKRIPFVFFSAKSEKLDIKTGIEAGADGYLVKPFEFKDLLAIIEKCLHKIKRSSLQ</sequence>
<protein>
    <submittedName>
        <fullName evidence="4">Response regulator receiver domain-containing protein</fullName>
    </submittedName>
</protein>
<dbReference type="InterPro" id="IPR001789">
    <property type="entry name" value="Sig_transdc_resp-reg_receiver"/>
</dbReference>
<feature type="modified residue" description="4-aspartylphosphate" evidence="2">
    <location>
        <position position="52"/>
    </location>
</feature>
<dbReference type="OrthoDB" id="9789181at2"/>
<dbReference type="SUPFAM" id="SSF52172">
    <property type="entry name" value="CheY-like"/>
    <property type="match status" value="1"/>
</dbReference>
<dbReference type="RefSeq" id="WP_133672373.1">
    <property type="nucleotide sequence ID" value="NZ_SNZW01000013.1"/>
</dbReference>
<evidence type="ECO:0000313" key="4">
    <source>
        <dbReference type="EMBL" id="TDS16875.1"/>
    </source>
</evidence>
<dbReference type="PANTHER" id="PTHR44591">
    <property type="entry name" value="STRESS RESPONSE REGULATOR PROTEIN 1"/>
    <property type="match status" value="1"/>
</dbReference>
<dbReference type="SMART" id="SM00448">
    <property type="entry name" value="REC"/>
    <property type="match status" value="1"/>
</dbReference>
<keyword evidence="5" id="KW-1185">Reference proteome</keyword>
<dbReference type="Gene3D" id="3.40.50.2300">
    <property type="match status" value="1"/>
</dbReference>
<evidence type="ECO:0000256" key="2">
    <source>
        <dbReference type="PROSITE-ProRule" id="PRU00169"/>
    </source>
</evidence>
<dbReference type="AlphaFoldDB" id="A0A4R7D9Z7"/>
<dbReference type="GO" id="GO:0000160">
    <property type="term" value="P:phosphorelay signal transduction system"/>
    <property type="evidence" value="ECO:0007669"/>
    <property type="project" value="InterPro"/>
</dbReference>
<dbReference type="EMBL" id="SNZW01000013">
    <property type="protein sequence ID" value="TDS16875.1"/>
    <property type="molecule type" value="Genomic_DNA"/>
</dbReference>
<dbReference type="PANTHER" id="PTHR44591:SF3">
    <property type="entry name" value="RESPONSE REGULATORY DOMAIN-CONTAINING PROTEIN"/>
    <property type="match status" value="1"/>
</dbReference>
<keyword evidence="1 2" id="KW-0597">Phosphoprotein</keyword>
<comment type="caution">
    <text evidence="4">The sequence shown here is derived from an EMBL/GenBank/DDBJ whole genome shotgun (WGS) entry which is preliminary data.</text>
</comment>
<feature type="domain" description="Response regulatory" evidence="3">
    <location>
        <begin position="3"/>
        <end position="119"/>
    </location>
</feature>
<dbReference type="PROSITE" id="PS50110">
    <property type="entry name" value="RESPONSE_REGULATORY"/>
    <property type="match status" value="1"/>
</dbReference>
<dbReference type="InterPro" id="IPR050595">
    <property type="entry name" value="Bact_response_regulator"/>
</dbReference>
<name>A0A4R7D9Z7_9FLAO</name>
<evidence type="ECO:0000256" key="1">
    <source>
        <dbReference type="ARBA" id="ARBA00022553"/>
    </source>
</evidence>
<evidence type="ECO:0000313" key="5">
    <source>
        <dbReference type="Proteomes" id="UP000295274"/>
    </source>
</evidence>
<gene>
    <name evidence="4" type="ORF">DFQ03_1363</name>
</gene>
<dbReference type="Proteomes" id="UP000295274">
    <property type="component" value="Unassembled WGS sequence"/>
</dbReference>